<sequence length="110" mass="12501">YVLRSYSHFLMWKTCQQFVSHVRSRQGLEDGQDRYPVFDVRPTSTLGYTIAKISATKAHRLWVVDERMRAIGVSLTDILLVIARSGLVPYHSHQQAKANKAAAVEMQKGL</sequence>
<dbReference type="EMBL" id="CAJVQC010132453">
    <property type="protein sequence ID" value="CAG8841972.1"/>
    <property type="molecule type" value="Genomic_DNA"/>
</dbReference>
<evidence type="ECO:0000313" key="1">
    <source>
        <dbReference type="EMBL" id="CAG8841972.1"/>
    </source>
</evidence>
<name>A0ACA9SNB7_9GLOM</name>
<feature type="non-terminal residue" evidence="1">
    <location>
        <position position="1"/>
    </location>
</feature>
<organism evidence="1 2">
    <name type="scientific">Racocetra persica</name>
    <dbReference type="NCBI Taxonomy" id="160502"/>
    <lineage>
        <taxon>Eukaryota</taxon>
        <taxon>Fungi</taxon>
        <taxon>Fungi incertae sedis</taxon>
        <taxon>Mucoromycota</taxon>
        <taxon>Glomeromycotina</taxon>
        <taxon>Glomeromycetes</taxon>
        <taxon>Diversisporales</taxon>
        <taxon>Gigasporaceae</taxon>
        <taxon>Racocetra</taxon>
    </lineage>
</organism>
<protein>
    <submittedName>
        <fullName evidence="1">2560_t:CDS:1</fullName>
    </submittedName>
</protein>
<dbReference type="Proteomes" id="UP000789920">
    <property type="component" value="Unassembled WGS sequence"/>
</dbReference>
<evidence type="ECO:0000313" key="2">
    <source>
        <dbReference type="Proteomes" id="UP000789920"/>
    </source>
</evidence>
<reference evidence="1" key="1">
    <citation type="submission" date="2021-06" db="EMBL/GenBank/DDBJ databases">
        <authorList>
            <person name="Kallberg Y."/>
            <person name="Tangrot J."/>
            <person name="Rosling A."/>
        </authorList>
    </citation>
    <scope>NUCLEOTIDE SEQUENCE</scope>
    <source>
        <strain evidence="1">MA461A</strain>
    </source>
</reference>
<feature type="non-terminal residue" evidence="1">
    <location>
        <position position="110"/>
    </location>
</feature>
<gene>
    <name evidence="1" type="ORF">RPERSI_LOCUS32105</name>
</gene>
<accession>A0ACA9SNB7</accession>
<proteinExistence type="predicted"/>
<comment type="caution">
    <text evidence="1">The sequence shown here is derived from an EMBL/GenBank/DDBJ whole genome shotgun (WGS) entry which is preliminary data.</text>
</comment>
<keyword evidence="2" id="KW-1185">Reference proteome</keyword>